<protein>
    <submittedName>
        <fullName evidence="2">Uncharacterized protein</fullName>
    </submittedName>
</protein>
<gene>
    <name evidence="2" type="ORF">H6H03_29675</name>
</gene>
<dbReference type="RefSeq" id="WP_190958570.1">
    <property type="nucleotide sequence ID" value="NZ_JACJTU010000041.1"/>
</dbReference>
<comment type="caution">
    <text evidence="2">The sequence shown here is derived from an EMBL/GenBank/DDBJ whole genome shotgun (WGS) entry which is preliminary data.</text>
</comment>
<accession>A0ABR8KIJ0</accession>
<dbReference type="EMBL" id="JACJTU010000041">
    <property type="protein sequence ID" value="MBD2738008.1"/>
    <property type="molecule type" value="Genomic_DNA"/>
</dbReference>
<dbReference type="Proteomes" id="UP000637383">
    <property type="component" value="Unassembled WGS sequence"/>
</dbReference>
<feature type="region of interest" description="Disordered" evidence="1">
    <location>
        <begin position="203"/>
        <end position="230"/>
    </location>
</feature>
<sequence>MTIPTDTQQLSPNNKNLFAPIDSLQYRAIGRIWGHYVPSAENIRKGELITTDGVIINVNLMNQMVKLVAHHLDLSSDYLWTAYPKTPQNDLEIGLYLSLISVKVVPNYTEIIKTELQSQADIFSIQGEVIYQDFELGIVTVKIRRTPRTENDNPPDFKLRLLGFLPPKSAGHFWHLHVQRVGTNLVIQSGECIKFMRQKQSKAKKLSTPPSENNHESVSANPTLQITESV</sequence>
<evidence type="ECO:0000313" key="3">
    <source>
        <dbReference type="Proteomes" id="UP000637383"/>
    </source>
</evidence>
<keyword evidence="3" id="KW-1185">Reference proteome</keyword>
<feature type="compositionally biased region" description="Polar residues" evidence="1">
    <location>
        <begin position="208"/>
        <end position="230"/>
    </location>
</feature>
<evidence type="ECO:0000313" key="2">
    <source>
        <dbReference type="EMBL" id="MBD2738008.1"/>
    </source>
</evidence>
<organism evidence="2 3">
    <name type="scientific">Nostoc paludosum FACHB-159</name>
    <dbReference type="NCBI Taxonomy" id="2692908"/>
    <lineage>
        <taxon>Bacteria</taxon>
        <taxon>Bacillati</taxon>
        <taxon>Cyanobacteriota</taxon>
        <taxon>Cyanophyceae</taxon>
        <taxon>Nostocales</taxon>
        <taxon>Nostocaceae</taxon>
        <taxon>Nostoc</taxon>
    </lineage>
</organism>
<proteinExistence type="predicted"/>
<reference evidence="2 3" key="1">
    <citation type="journal article" date="2020" name="ISME J.">
        <title>Comparative genomics reveals insights into cyanobacterial evolution and habitat adaptation.</title>
        <authorList>
            <person name="Chen M.Y."/>
            <person name="Teng W.K."/>
            <person name="Zhao L."/>
            <person name="Hu C.X."/>
            <person name="Zhou Y.K."/>
            <person name="Han B.P."/>
            <person name="Song L.R."/>
            <person name="Shu W.S."/>
        </authorList>
    </citation>
    <scope>NUCLEOTIDE SEQUENCE [LARGE SCALE GENOMIC DNA]</scope>
    <source>
        <strain evidence="2 3">FACHB-159</strain>
    </source>
</reference>
<name>A0ABR8KIJ0_9NOSO</name>
<evidence type="ECO:0000256" key="1">
    <source>
        <dbReference type="SAM" id="MobiDB-lite"/>
    </source>
</evidence>